<protein>
    <recommendedName>
        <fullName evidence="1">E3 ubiquitin-protein ligase RNF123/RKP TPR repeat domain-containing protein</fullName>
    </recommendedName>
</protein>
<dbReference type="EMBL" id="QGKY02001015">
    <property type="protein sequence ID" value="KAF2573912.1"/>
    <property type="molecule type" value="Genomic_DNA"/>
</dbReference>
<comment type="caution">
    <text evidence="2">The sequence shown here is derived from an EMBL/GenBank/DDBJ whole genome shotgun (WGS) entry which is preliminary data.</text>
</comment>
<evidence type="ECO:0000259" key="1">
    <source>
        <dbReference type="Pfam" id="PF25576"/>
    </source>
</evidence>
<accession>A0A8S9IWV0</accession>
<gene>
    <name evidence="2" type="ORF">F2Q70_00001985</name>
</gene>
<evidence type="ECO:0000313" key="2">
    <source>
        <dbReference type="EMBL" id="KAF2573912.1"/>
    </source>
</evidence>
<feature type="domain" description="E3 ubiquitin-protein ligase RNF123/RKP TPR repeat" evidence="1">
    <location>
        <begin position="114"/>
        <end position="164"/>
    </location>
</feature>
<reference evidence="2" key="1">
    <citation type="submission" date="2019-12" db="EMBL/GenBank/DDBJ databases">
        <title>Genome sequencing and annotation of Brassica cretica.</title>
        <authorList>
            <person name="Studholme D.J."/>
            <person name="Sarris P.F."/>
        </authorList>
    </citation>
    <scope>NUCLEOTIDE SEQUENCE</scope>
    <source>
        <strain evidence="2">PFS-102/07</strain>
        <tissue evidence="2">Leaf</tissue>
    </source>
</reference>
<sequence>MKRYARKYQVMEFQQRKCCVILELSSNLPRVLEFCTSAIPQAFLDGTDTIPSRLTEVIEFQKRKCCVILELSSNLPRVLEFCTSAIPQAFLDGTDTIPSRLTEEGTNVPEVALPEVVVMEFQQRKCCVILELSSNLPRVLQFCTSAIPQAFLDGTDTIPSRLTEEGTNVPEVALPEVVVPGRDKKDGLVCSVRSLCSRRSNFSTVTAPYLLLGSDVVGDSPCGGKLINFNLYDPSIPRLKIK</sequence>
<feature type="domain" description="E3 ubiquitin-protein ligase RNF123/RKP TPR repeat" evidence="1">
    <location>
        <begin position="2"/>
        <end position="59"/>
    </location>
</feature>
<dbReference type="Pfam" id="PF25576">
    <property type="entry name" value="TPR_RNF123"/>
    <property type="match status" value="2"/>
</dbReference>
<name>A0A8S9IWV0_BRACR</name>
<dbReference type="InterPro" id="IPR057987">
    <property type="entry name" value="TPR_RNF123/RKP"/>
</dbReference>
<proteinExistence type="predicted"/>
<dbReference type="AlphaFoldDB" id="A0A8S9IWV0"/>
<organism evidence="2">
    <name type="scientific">Brassica cretica</name>
    <name type="common">Mustard</name>
    <dbReference type="NCBI Taxonomy" id="69181"/>
    <lineage>
        <taxon>Eukaryota</taxon>
        <taxon>Viridiplantae</taxon>
        <taxon>Streptophyta</taxon>
        <taxon>Embryophyta</taxon>
        <taxon>Tracheophyta</taxon>
        <taxon>Spermatophyta</taxon>
        <taxon>Magnoliopsida</taxon>
        <taxon>eudicotyledons</taxon>
        <taxon>Gunneridae</taxon>
        <taxon>Pentapetalae</taxon>
        <taxon>rosids</taxon>
        <taxon>malvids</taxon>
        <taxon>Brassicales</taxon>
        <taxon>Brassicaceae</taxon>
        <taxon>Brassiceae</taxon>
        <taxon>Brassica</taxon>
    </lineage>
</organism>